<evidence type="ECO:0000256" key="6">
    <source>
        <dbReference type="ARBA" id="ARBA00023136"/>
    </source>
</evidence>
<evidence type="ECO:0000256" key="5">
    <source>
        <dbReference type="ARBA" id="ARBA00022989"/>
    </source>
</evidence>
<feature type="compositionally biased region" description="Low complexity" evidence="7">
    <location>
        <begin position="25"/>
        <end position="43"/>
    </location>
</feature>
<dbReference type="PANTHER" id="PTHR43045">
    <property type="entry name" value="SHIKIMATE TRANSPORTER"/>
    <property type="match status" value="1"/>
</dbReference>
<evidence type="ECO:0000256" key="7">
    <source>
        <dbReference type="SAM" id="MobiDB-lite"/>
    </source>
</evidence>
<keyword evidence="6 8" id="KW-0472">Membrane</keyword>
<evidence type="ECO:0000256" key="8">
    <source>
        <dbReference type="SAM" id="Phobius"/>
    </source>
</evidence>
<dbReference type="Pfam" id="PF07690">
    <property type="entry name" value="MFS_1"/>
    <property type="match status" value="1"/>
</dbReference>
<keyword evidence="11" id="KW-1185">Reference proteome</keyword>
<dbReference type="RefSeq" id="WP_150720813.1">
    <property type="nucleotide sequence ID" value="NZ_CABPRV010000003.1"/>
</dbReference>
<feature type="transmembrane region" description="Helical" evidence="8">
    <location>
        <begin position="100"/>
        <end position="124"/>
    </location>
</feature>
<evidence type="ECO:0000259" key="9">
    <source>
        <dbReference type="PROSITE" id="PS50850"/>
    </source>
</evidence>
<accession>A0ABY6VX59</accession>
<name>A0ABY6VX59_9BURK</name>
<feature type="transmembrane region" description="Helical" evidence="8">
    <location>
        <begin position="324"/>
        <end position="343"/>
    </location>
</feature>
<dbReference type="PROSITE" id="PS50850">
    <property type="entry name" value="MFS"/>
    <property type="match status" value="1"/>
</dbReference>
<feature type="transmembrane region" description="Helical" evidence="8">
    <location>
        <begin position="448"/>
        <end position="469"/>
    </location>
</feature>
<feature type="transmembrane region" description="Helical" evidence="8">
    <location>
        <begin position="380"/>
        <end position="399"/>
    </location>
</feature>
<dbReference type="PANTHER" id="PTHR43045:SF1">
    <property type="entry name" value="SHIKIMATE TRANSPORTER"/>
    <property type="match status" value="1"/>
</dbReference>
<feature type="transmembrane region" description="Helical" evidence="8">
    <location>
        <begin position="355"/>
        <end position="374"/>
    </location>
</feature>
<dbReference type="Proteomes" id="UP000366065">
    <property type="component" value="Unassembled WGS sequence"/>
</dbReference>
<evidence type="ECO:0000256" key="3">
    <source>
        <dbReference type="ARBA" id="ARBA00022475"/>
    </source>
</evidence>
<dbReference type="InterPro" id="IPR036259">
    <property type="entry name" value="MFS_trans_sf"/>
</dbReference>
<feature type="transmembrane region" description="Helical" evidence="8">
    <location>
        <begin position="237"/>
        <end position="256"/>
    </location>
</feature>
<dbReference type="Gene3D" id="1.20.1250.20">
    <property type="entry name" value="MFS general substrate transporter like domains"/>
    <property type="match status" value="2"/>
</dbReference>
<gene>
    <name evidence="10" type="ORF">PCA20602_01676</name>
</gene>
<feature type="region of interest" description="Disordered" evidence="7">
    <location>
        <begin position="25"/>
        <end position="54"/>
    </location>
</feature>
<keyword evidence="3" id="KW-1003">Cell membrane</keyword>
<comment type="subcellular location">
    <subcellularLocation>
        <location evidence="1">Cell membrane</location>
        <topology evidence="1">Multi-pass membrane protein</topology>
    </subcellularLocation>
</comment>
<organism evidence="10 11">
    <name type="scientific">Pandoraea capi</name>
    <dbReference type="NCBI Taxonomy" id="2508286"/>
    <lineage>
        <taxon>Bacteria</taxon>
        <taxon>Pseudomonadati</taxon>
        <taxon>Pseudomonadota</taxon>
        <taxon>Betaproteobacteria</taxon>
        <taxon>Burkholderiales</taxon>
        <taxon>Burkholderiaceae</taxon>
        <taxon>Pandoraea</taxon>
    </lineage>
</organism>
<feature type="transmembrane region" description="Helical" evidence="8">
    <location>
        <begin position="136"/>
        <end position="160"/>
    </location>
</feature>
<feature type="transmembrane region" description="Helical" evidence="8">
    <location>
        <begin position="166"/>
        <end position="189"/>
    </location>
</feature>
<evidence type="ECO:0000256" key="4">
    <source>
        <dbReference type="ARBA" id="ARBA00022692"/>
    </source>
</evidence>
<sequence length="477" mass="50927">MSQPFETVPAGAGAVSGAASGASSTLPASTSASTSGGTPASPSDHATRHHDTPTAATPNFGRVVAASCFGTAIEWYDFFVYGFLAPIVFDRLFFPQLDPMTGMIAVFATFAVGFVARPIGGIVFGHYGDRIGRKSILLFTLILMGVATTLIGLLPTYAMVGMWAPIMLVTLRFIQGFALGGESVGGLLMTVEGAPAHLRGLFGGLIQAAGPTSIVGASLAIVLITRLPEDDLLTWGWRLPFLVSLLLVALGTYVRLKVEESPSFKAAEQHRDIAKVPVAEVITHYWRPTLVTFFICLAETSFFYLVAIFSLSYGTKTLGLPRNVMADGVLYANILAMLTIPAFGMLSDKLGRRPMFLMGLAATAIFIYPFFLMMGSKETTFVVLAIVIGAGVIHPMMFGPEGSFFSELFDTRVRFSGVSLGKQIGTVMGGGLAPMIAASLLAWSHGQIWPVIVYFLVLAAMALISTVLVRETRHRAM</sequence>
<feature type="transmembrane region" description="Helical" evidence="8">
    <location>
        <begin position="201"/>
        <end position="225"/>
    </location>
</feature>
<evidence type="ECO:0000256" key="2">
    <source>
        <dbReference type="ARBA" id="ARBA00022448"/>
    </source>
</evidence>
<feature type="transmembrane region" description="Helical" evidence="8">
    <location>
        <begin position="420"/>
        <end position="442"/>
    </location>
</feature>
<keyword evidence="2" id="KW-0813">Transport</keyword>
<reference evidence="10 11" key="1">
    <citation type="submission" date="2019-08" db="EMBL/GenBank/DDBJ databases">
        <authorList>
            <person name="Peeters C."/>
        </authorList>
    </citation>
    <scope>NUCLEOTIDE SEQUENCE [LARGE SCALE GENOMIC DNA]</scope>
    <source>
        <strain evidence="10 11">LMG 20602</strain>
    </source>
</reference>
<feature type="transmembrane region" description="Helical" evidence="8">
    <location>
        <begin position="75"/>
        <end position="94"/>
    </location>
</feature>
<dbReference type="InterPro" id="IPR020846">
    <property type="entry name" value="MFS_dom"/>
</dbReference>
<evidence type="ECO:0000256" key="1">
    <source>
        <dbReference type="ARBA" id="ARBA00004651"/>
    </source>
</evidence>
<feature type="domain" description="Major facilitator superfamily (MFS) profile" evidence="9">
    <location>
        <begin position="63"/>
        <end position="477"/>
    </location>
</feature>
<keyword evidence="5 8" id="KW-1133">Transmembrane helix</keyword>
<proteinExistence type="predicted"/>
<dbReference type="InterPro" id="IPR011701">
    <property type="entry name" value="MFS"/>
</dbReference>
<evidence type="ECO:0000313" key="11">
    <source>
        <dbReference type="Proteomes" id="UP000366065"/>
    </source>
</evidence>
<feature type="transmembrane region" description="Helical" evidence="8">
    <location>
        <begin position="290"/>
        <end position="312"/>
    </location>
</feature>
<dbReference type="SUPFAM" id="SSF103473">
    <property type="entry name" value="MFS general substrate transporter"/>
    <property type="match status" value="1"/>
</dbReference>
<dbReference type="CDD" id="cd17369">
    <property type="entry name" value="MFS_ShiA_like"/>
    <property type="match status" value="1"/>
</dbReference>
<protein>
    <submittedName>
        <fullName evidence="10">Transporter</fullName>
    </submittedName>
</protein>
<comment type="caution">
    <text evidence="10">The sequence shown here is derived from an EMBL/GenBank/DDBJ whole genome shotgun (WGS) entry which is preliminary data.</text>
</comment>
<dbReference type="EMBL" id="CABPRV010000003">
    <property type="protein sequence ID" value="VVD91932.1"/>
    <property type="molecule type" value="Genomic_DNA"/>
</dbReference>
<keyword evidence="4 8" id="KW-0812">Transmembrane</keyword>
<evidence type="ECO:0000313" key="10">
    <source>
        <dbReference type="EMBL" id="VVD91932.1"/>
    </source>
</evidence>